<dbReference type="AlphaFoldDB" id="A0A919D788"/>
<proteinExistence type="predicted"/>
<comment type="caution">
    <text evidence="2">The sequence shown here is derived from an EMBL/GenBank/DDBJ whole genome shotgun (WGS) entry which is preliminary data.</text>
</comment>
<dbReference type="EMBL" id="BMVG01000034">
    <property type="protein sequence ID" value="GHE12550.1"/>
    <property type="molecule type" value="Genomic_DNA"/>
</dbReference>
<keyword evidence="3" id="KW-1185">Reference proteome</keyword>
<reference evidence="2" key="1">
    <citation type="journal article" date="2014" name="Int. J. Syst. Evol. Microbiol.">
        <title>Complete genome sequence of Corynebacterium casei LMG S-19264T (=DSM 44701T), isolated from a smear-ripened cheese.</title>
        <authorList>
            <consortium name="US DOE Joint Genome Institute (JGI-PGF)"/>
            <person name="Walter F."/>
            <person name="Albersmeier A."/>
            <person name="Kalinowski J."/>
            <person name="Ruckert C."/>
        </authorList>
    </citation>
    <scope>NUCLEOTIDE SEQUENCE</scope>
    <source>
        <strain evidence="2">JCM 4714</strain>
    </source>
</reference>
<reference evidence="2" key="2">
    <citation type="submission" date="2020-09" db="EMBL/GenBank/DDBJ databases">
        <authorList>
            <person name="Sun Q."/>
            <person name="Ohkuma M."/>
        </authorList>
    </citation>
    <scope>NUCLEOTIDE SEQUENCE</scope>
    <source>
        <strain evidence="2">JCM 4714</strain>
    </source>
</reference>
<evidence type="ECO:0000313" key="3">
    <source>
        <dbReference type="Proteomes" id="UP000655443"/>
    </source>
</evidence>
<protein>
    <submittedName>
        <fullName evidence="2">Uncharacterized protein</fullName>
    </submittedName>
</protein>
<accession>A0A919D788</accession>
<gene>
    <name evidence="2" type="ORF">GCM10010339_76200</name>
</gene>
<evidence type="ECO:0000256" key="1">
    <source>
        <dbReference type="SAM" id="MobiDB-lite"/>
    </source>
</evidence>
<sequence length="92" mass="9929">MLCIFDGGMLSPEEQGDIRLQASEIARYGFHQASAIPGLTIPRLARRICATAAARAEGLTAPWSTAAKQDRFRPHVAARTDPAHELDAQSIS</sequence>
<feature type="compositionally biased region" description="Basic and acidic residues" evidence="1">
    <location>
        <begin position="81"/>
        <end position="92"/>
    </location>
</feature>
<dbReference type="Proteomes" id="UP000655443">
    <property type="component" value="Unassembled WGS sequence"/>
</dbReference>
<name>A0A919D788_9ACTN</name>
<evidence type="ECO:0000313" key="2">
    <source>
        <dbReference type="EMBL" id="GHE12550.1"/>
    </source>
</evidence>
<organism evidence="2 3">
    <name type="scientific">Streptomyces alanosinicus</name>
    <dbReference type="NCBI Taxonomy" id="68171"/>
    <lineage>
        <taxon>Bacteria</taxon>
        <taxon>Bacillati</taxon>
        <taxon>Actinomycetota</taxon>
        <taxon>Actinomycetes</taxon>
        <taxon>Kitasatosporales</taxon>
        <taxon>Streptomycetaceae</taxon>
        <taxon>Streptomyces</taxon>
    </lineage>
</organism>
<feature type="region of interest" description="Disordered" evidence="1">
    <location>
        <begin position="73"/>
        <end position="92"/>
    </location>
</feature>